<dbReference type="InterPro" id="IPR003742">
    <property type="entry name" value="RlmH-like"/>
</dbReference>
<evidence type="ECO:0000256" key="1">
    <source>
        <dbReference type="ARBA" id="ARBA00022603"/>
    </source>
</evidence>
<dbReference type="PIRSF" id="PIRSF004505">
    <property type="entry name" value="MT_bac"/>
    <property type="match status" value="1"/>
</dbReference>
<keyword evidence="1 5" id="KW-0489">Methyltransferase</keyword>
<dbReference type="EC" id="2.1.1.177" evidence="5"/>
<evidence type="ECO:0000256" key="4">
    <source>
        <dbReference type="ARBA" id="ARBA00038303"/>
    </source>
</evidence>
<reference evidence="6" key="1">
    <citation type="submission" date="2024-03" db="EMBL/GenBank/DDBJ databases">
        <title>Complete genome sequence of Mycoplasma gypis type strain B1/T1.</title>
        <authorList>
            <person name="Spergser J."/>
        </authorList>
    </citation>
    <scope>NUCLEOTIDE SEQUENCE [LARGE SCALE GENOMIC DNA]</scope>
    <source>
        <strain evidence="6">B1/T1</strain>
    </source>
</reference>
<dbReference type="EMBL" id="CP148066">
    <property type="protein sequence ID" value="WXL28427.1"/>
    <property type="molecule type" value="Genomic_DNA"/>
</dbReference>
<dbReference type="Pfam" id="PF02590">
    <property type="entry name" value="SPOUT_MTase"/>
    <property type="match status" value="1"/>
</dbReference>
<dbReference type="PANTHER" id="PTHR33603:SF1">
    <property type="entry name" value="RIBOSOMAL RNA LARGE SUBUNIT METHYLTRANSFERASE H"/>
    <property type="match status" value="1"/>
</dbReference>
<gene>
    <name evidence="5" type="primary">rlmH</name>
    <name evidence="6" type="ORF">WG616_00115</name>
</gene>
<dbReference type="HAMAP" id="MF_00658">
    <property type="entry name" value="23SrRNA_methyltr_H"/>
    <property type="match status" value="1"/>
</dbReference>
<evidence type="ECO:0000313" key="6">
    <source>
        <dbReference type="EMBL" id="WXL28427.1"/>
    </source>
</evidence>
<comment type="catalytic activity">
    <reaction evidence="5">
        <text>pseudouridine(1915) in 23S rRNA + S-adenosyl-L-methionine = N(3)-methylpseudouridine(1915) in 23S rRNA + S-adenosyl-L-homocysteine + H(+)</text>
        <dbReference type="Rhea" id="RHEA:42752"/>
        <dbReference type="Rhea" id="RHEA-COMP:10221"/>
        <dbReference type="Rhea" id="RHEA-COMP:10222"/>
        <dbReference type="ChEBI" id="CHEBI:15378"/>
        <dbReference type="ChEBI" id="CHEBI:57856"/>
        <dbReference type="ChEBI" id="CHEBI:59789"/>
        <dbReference type="ChEBI" id="CHEBI:65314"/>
        <dbReference type="ChEBI" id="CHEBI:74486"/>
        <dbReference type="EC" id="2.1.1.177"/>
    </reaction>
</comment>
<feature type="binding site" evidence="5">
    <location>
        <begin position="112"/>
        <end position="117"/>
    </location>
    <ligand>
        <name>S-adenosyl-L-methionine</name>
        <dbReference type="ChEBI" id="CHEBI:59789"/>
    </ligand>
</feature>
<name>A0ABZ2RN75_9BACT</name>
<dbReference type="InterPro" id="IPR029028">
    <property type="entry name" value="Alpha/beta_knot_MTases"/>
</dbReference>
<dbReference type="Proteomes" id="UP001460679">
    <property type="component" value="Chromosome"/>
</dbReference>
<dbReference type="RefSeq" id="WP_205499519.1">
    <property type="nucleotide sequence ID" value="NZ_CP148066.1"/>
</dbReference>
<dbReference type="CDD" id="cd18081">
    <property type="entry name" value="RlmH-like"/>
    <property type="match status" value="1"/>
</dbReference>
<keyword evidence="5" id="KW-0963">Cytoplasm</keyword>
<evidence type="ECO:0000256" key="5">
    <source>
        <dbReference type="HAMAP-Rule" id="MF_00658"/>
    </source>
</evidence>
<dbReference type="PANTHER" id="PTHR33603">
    <property type="entry name" value="METHYLTRANSFERASE"/>
    <property type="match status" value="1"/>
</dbReference>
<evidence type="ECO:0000256" key="2">
    <source>
        <dbReference type="ARBA" id="ARBA00022679"/>
    </source>
</evidence>
<keyword evidence="2 5" id="KW-0808">Transferase</keyword>
<evidence type="ECO:0000256" key="3">
    <source>
        <dbReference type="ARBA" id="ARBA00022691"/>
    </source>
</evidence>
<protein>
    <recommendedName>
        <fullName evidence="5">Ribosomal RNA large subunit methyltransferase H</fullName>
        <ecNumber evidence="5">2.1.1.177</ecNumber>
    </recommendedName>
    <alternativeName>
        <fullName evidence="5">23S rRNA (pseudouridine1915-N3)-methyltransferase</fullName>
    </alternativeName>
    <alternativeName>
        <fullName evidence="5">23S rRNA m3Psi1915 methyltransferase</fullName>
    </alternativeName>
    <alternativeName>
        <fullName evidence="5">rRNA (pseudouridine-N3-)-methyltransferase RlmH</fullName>
    </alternativeName>
</protein>
<proteinExistence type="inferred from homology"/>
<keyword evidence="7" id="KW-1185">Reference proteome</keyword>
<comment type="similarity">
    <text evidence="4 5">Belongs to the RNA methyltransferase RlmH family.</text>
</comment>
<comment type="function">
    <text evidence="5">Specifically methylates the pseudouridine at position 1915 (m3Psi1915) in 23S rRNA.</text>
</comment>
<dbReference type="Gene3D" id="3.40.1280.10">
    <property type="match status" value="1"/>
</dbReference>
<evidence type="ECO:0000313" key="7">
    <source>
        <dbReference type="Proteomes" id="UP001460679"/>
    </source>
</evidence>
<accession>A0ABZ2RN75</accession>
<dbReference type="SUPFAM" id="SSF75217">
    <property type="entry name" value="alpha/beta knot"/>
    <property type="match status" value="1"/>
</dbReference>
<feature type="binding site" evidence="5">
    <location>
        <position position="96"/>
    </location>
    <ligand>
        <name>S-adenosyl-L-methionine</name>
        <dbReference type="ChEBI" id="CHEBI:59789"/>
    </ligand>
</feature>
<organism evidence="6 7">
    <name type="scientific">[Mycoplasma] gypis</name>
    <dbReference type="NCBI Taxonomy" id="92404"/>
    <lineage>
        <taxon>Bacteria</taxon>
        <taxon>Bacillati</taxon>
        <taxon>Mycoplasmatota</taxon>
        <taxon>Mycoplasmoidales</taxon>
        <taxon>Metamycoplasmataceae</taxon>
        <taxon>Metamycoplasma</taxon>
    </lineage>
</organism>
<sequence>MKLNLICVGSLTANYQKLYDEYVKKLKFFVDVNLIEVKEQKESNIDIKIKKETKLILEKIPKNSKVIYFSLQGKQFSSEEFSKIVSQTDNITFIIGGSNGVIEEEFDNKICFSKMTFPHQLFRVMAIEQIYRGFAIANNIKYHK</sequence>
<keyword evidence="5" id="KW-0698">rRNA processing</keyword>
<dbReference type="InterPro" id="IPR029026">
    <property type="entry name" value="tRNA_m1G_MTases_N"/>
</dbReference>
<comment type="subcellular location">
    <subcellularLocation>
        <location evidence="5">Cytoplasm</location>
    </subcellularLocation>
</comment>
<comment type="caution">
    <text evidence="5">Lacks conserved residue(s) required for the propagation of feature annotation.</text>
</comment>
<comment type="subunit">
    <text evidence="5">Homodimer.</text>
</comment>
<keyword evidence="3 5" id="KW-0949">S-adenosyl-L-methionine</keyword>